<dbReference type="Proteomes" id="UP000800200">
    <property type="component" value="Unassembled WGS sequence"/>
</dbReference>
<dbReference type="OrthoDB" id="9991317at2759"/>
<sequence length="104" mass="11602">MSSYSLLIKALIYGRATKFALEHALLVAIQETPGLSRRSDLPFATIEVEMLANLCTLLDLKAVRLLQRREDVLAHLRACKIFHFAGHGRSDPLDPAQSCLLLED</sequence>
<protein>
    <recommendedName>
        <fullName evidence="3">CHAT domain-containing protein</fullName>
    </recommendedName>
</protein>
<evidence type="ECO:0000313" key="2">
    <source>
        <dbReference type="Proteomes" id="UP000800200"/>
    </source>
</evidence>
<proteinExistence type="predicted"/>
<accession>A0A6A6F0B1</accession>
<name>A0A6A6F0B1_9PEZI</name>
<evidence type="ECO:0008006" key="3">
    <source>
        <dbReference type="Google" id="ProtNLM"/>
    </source>
</evidence>
<dbReference type="AlphaFoldDB" id="A0A6A6F0B1"/>
<dbReference type="EMBL" id="ML994610">
    <property type="protein sequence ID" value="KAF2195566.1"/>
    <property type="molecule type" value="Genomic_DNA"/>
</dbReference>
<organism evidence="1 2">
    <name type="scientific">Zopfia rhizophila CBS 207.26</name>
    <dbReference type="NCBI Taxonomy" id="1314779"/>
    <lineage>
        <taxon>Eukaryota</taxon>
        <taxon>Fungi</taxon>
        <taxon>Dikarya</taxon>
        <taxon>Ascomycota</taxon>
        <taxon>Pezizomycotina</taxon>
        <taxon>Dothideomycetes</taxon>
        <taxon>Dothideomycetes incertae sedis</taxon>
        <taxon>Zopfiaceae</taxon>
        <taxon>Zopfia</taxon>
    </lineage>
</organism>
<reference evidence="1" key="1">
    <citation type="journal article" date="2020" name="Stud. Mycol.">
        <title>101 Dothideomycetes genomes: a test case for predicting lifestyles and emergence of pathogens.</title>
        <authorList>
            <person name="Haridas S."/>
            <person name="Albert R."/>
            <person name="Binder M."/>
            <person name="Bloem J."/>
            <person name="Labutti K."/>
            <person name="Salamov A."/>
            <person name="Andreopoulos B."/>
            <person name="Baker S."/>
            <person name="Barry K."/>
            <person name="Bills G."/>
            <person name="Bluhm B."/>
            <person name="Cannon C."/>
            <person name="Castanera R."/>
            <person name="Culley D."/>
            <person name="Daum C."/>
            <person name="Ezra D."/>
            <person name="Gonzalez J."/>
            <person name="Henrissat B."/>
            <person name="Kuo A."/>
            <person name="Liang C."/>
            <person name="Lipzen A."/>
            <person name="Lutzoni F."/>
            <person name="Magnuson J."/>
            <person name="Mondo S."/>
            <person name="Nolan M."/>
            <person name="Ohm R."/>
            <person name="Pangilinan J."/>
            <person name="Park H.-J."/>
            <person name="Ramirez L."/>
            <person name="Alfaro M."/>
            <person name="Sun H."/>
            <person name="Tritt A."/>
            <person name="Yoshinaga Y."/>
            <person name="Zwiers L.-H."/>
            <person name="Turgeon B."/>
            <person name="Goodwin S."/>
            <person name="Spatafora J."/>
            <person name="Crous P."/>
            <person name="Grigoriev I."/>
        </authorList>
    </citation>
    <scope>NUCLEOTIDE SEQUENCE</scope>
    <source>
        <strain evidence="1">CBS 207.26</strain>
    </source>
</reference>
<evidence type="ECO:0000313" key="1">
    <source>
        <dbReference type="EMBL" id="KAF2195566.1"/>
    </source>
</evidence>
<keyword evidence="2" id="KW-1185">Reference proteome</keyword>
<gene>
    <name evidence="1" type="ORF">K469DRAFT_758098</name>
</gene>